<evidence type="ECO:0000313" key="3">
    <source>
        <dbReference type="Proteomes" id="UP001529085"/>
    </source>
</evidence>
<reference evidence="2 3" key="1">
    <citation type="submission" date="2023-03" db="EMBL/GenBank/DDBJ databases">
        <title>Strain YYF002 represents a novel species in the genus Winogradskyella isolated from seawater.</title>
        <authorList>
            <person name="Fu Z.-Y."/>
        </authorList>
    </citation>
    <scope>NUCLEOTIDE SEQUENCE [LARGE SCALE GENOMIC DNA]</scope>
    <source>
        <strain evidence="2 3">YYF002</strain>
    </source>
</reference>
<comment type="caution">
    <text evidence="2">The sequence shown here is derived from an EMBL/GenBank/DDBJ whole genome shotgun (WGS) entry which is preliminary data.</text>
</comment>
<feature type="signal peptide" evidence="1">
    <location>
        <begin position="1"/>
        <end position="18"/>
    </location>
</feature>
<dbReference type="EMBL" id="JARSBN010000006">
    <property type="protein sequence ID" value="MDG4716626.1"/>
    <property type="molecule type" value="Genomic_DNA"/>
</dbReference>
<dbReference type="Proteomes" id="UP001529085">
    <property type="component" value="Unassembled WGS sequence"/>
</dbReference>
<evidence type="ECO:0000256" key="1">
    <source>
        <dbReference type="SAM" id="SignalP"/>
    </source>
</evidence>
<keyword evidence="3" id="KW-1185">Reference proteome</keyword>
<sequence length="155" mass="16664">MKIFSLLFLLVFSTCIFAQVGVGTTEPKSTLDINGNLSVKVVSLVGNGTGTQTNAGSTVEIDDGVYISVNPQVQDDTFELPNPSEVPGRVYFIRNVNPTNTITAKIVTDTGQLFSSGSTTNGSNEIYLYESGSDFRKSVIVISDGANWTYFFGLL</sequence>
<proteinExistence type="predicted"/>
<gene>
    <name evidence="2" type="ORF">P7122_12135</name>
</gene>
<protein>
    <submittedName>
        <fullName evidence="2">Uncharacterized protein</fullName>
    </submittedName>
</protein>
<dbReference type="RefSeq" id="WP_278006067.1">
    <property type="nucleotide sequence ID" value="NZ_JARSBN010000006.1"/>
</dbReference>
<name>A0ABT6G3M1_9FLAO</name>
<organism evidence="2 3">
    <name type="scientific">Winogradskyella marincola</name>
    <dbReference type="NCBI Taxonomy" id="3037795"/>
    <lineage>
        <taxon>Bacteria</taxon>
        <taxon>Pseudomonadati</taxon>
        <taxon>Bacteroidota</taxon>
        <taxon>Flavobacteriia</taxon>
        <taxon>Flavobacteriales</taxon>
        <taxon>Flavobacteriaceae</taxon>
        <taxon>Winogradskyella</taxon>
    </lineage>
</organism>
<keyword evidence="1" id="KW-0732">Signal</keyword>
<accession>A0ABT6G3M1</accession>
<feature type="chain" id="PRO_5045407823" evidence="1">
    <location>
        <begin position="19"/>
        <end position="155"/>
    </location>
</feature>
<evidence type="ECO:0000313" key="2">
    <source>
        <dbReference type="EMBL" id="MDG4716626.1"/>
    </source>
</evidence>